<evidence type="ECO:0000313" key="4">
    <source>
        <dbReference type="Proteomes" id="UP000002036"/>
    </source>
</evidence>
<keyword evidence="2" id="KW-0812">Transmembrane</keyword>
<keyword evidence="2" id="KW-1133">Transmembrane helix</keyword>
<dbReference type="Proteomes" id="UP000002036">
    <property type="component" value="Chromosome G"/>
</dbReference>
<dbReference type="OrthoDB" id="10397388at2759"/>
<proteinExistence type="predicted"/>
<dbReference type="KEGG" id="lth:KLTH0G01078g"/>
<dbReference type="RefSeq" id="XP_002555087.1">
    <property type="nucleotide sequence ID" value="XM_002555041.1"/>
</dbReference>
<dbReference type="HOGENOM" id="CLU_1713594_0_0_1"/>
<organism evidence="3 4">
    <name type="scientific">Lachancea thermotolerans (strain ATCC 56472 / CBS 6340 / NRRL Y-8284)</name>
    <name type="common">Yeast</name>
    <name type="synonym">Kluyveromyces thermotolerans</name>
    <dbReference type="NCBI Taxonomy" id="559295"/>
    <lineage>
        <taxon>Eukaryota</taxon>
        <taxon>Fungi</taxon>
        <taxon>Dikarya</taxon>
        <taxon>Ascomycota</taxon>
        <taxon>Saccharomycotina</taxon>
        <taxon>Saccharomycetes</taxon>
        <taxon>Saccharomycetales</taxon>
        <taxon>Saccharomycetaceae</taxon>
        <taxon>Lachancea</taxon>
    </lineage>
</organism>
<feature type="region of interest" description="Disordered" evidence="1">
    <location>
        <begin position="1"/>
        <end position="22"/>
    </location>
</feature>
<sequence>MSKFDNNCRTPRTMNNSSKFHETESFEGAEKKLSCMPISTVADSEVGQEYCSARDKIGTKGVATAVKHPRYDFCKKKVRHSLHIFARLDLAVYEYSFIILFLIQLLLIVFSIKCIYPVIIKREMVGKGILYSSSVIPDECVDYSFFAQCIPQV</sequence>
<protein>
    <submittedName>
        <fullName evidence="3">KLTH0G01078p</fullName>
    </submittedName>
</protein>
<dbReference type="EMBL" id="CU928171">
    <property type="protein sequence ID" value="CAR24650.1"/>
    <property type="molecule type" value="Genomic_DNA"/>
</dbReference>
<dbReference type="GeneID" id="8293345"/>
<keyword evidence="2" id="KW-0472">Membrane</keyword>
<evidence type="ECO:0000313" key="3">
    <source>
        <dbReference type="EMBL" id="CAR24650.1"/>
    </source>
</evidence>
<evidence type="ECO:0000256" key="1">
    <source>
        <dbReference type="SAM" id="MobiDB-lite"/>
    </source>
</evidence>
<reference evidence="3 4" key="1">
    <citation type="journal article" date="2009" name="Genome Res.">
        <title>Comparative genomics of protoploid Saccharomycetaceae.</title>
        <authorList>
            <consortium name="The Genolevures Consortium"/>
            <person name="Souciet J.-L."/>
            <person name="Dujon B."/>
            <person name="Gaillardin C."/>
            <person name="Johnston M."/>
            <person name="Baret P.V."/>
            <person name="Cliften P."/>
            <person name="Sherman D.J."/>
            <person name="Weissenbach J."/>
            <person name="Westhof E."/>
            <person name="Wincker P."/>
            <person name="Jubin C."/>
            <person name="Poulain J."/>
            <person name="Barbe V."/>
            <person name="Segurens B."/>
            <person name="Artiguenave F."/>
            <person name="Anthouard V."/>
            <person name="Vacherie B."/>
            <person name="Val M.-E."/>
            <person name="Fulton R.S."/>
            <person name="Minx P."/>
            <person name="Wilson R."/>
            <person name="Durrens P."/>
            <person name="Jean G."/>
            <person name="Marck C."/>
            <person name="Martin T."/>
            <person name="Nikolski M."/>
            <person name="Rolland T."/>
            <person name="Seret M.-L."/>
            <person name="Casaregola S."/>
            <person name="Despons L."/>
            <person name="Fairhead C."/>
            <person name="Fischer G."/>
            <person name="Lafontaine I."/>
            <person name="Leh V."/>
            <person name="Lemaire M."/>
            <person name="de Montigny J."/>
            <person name="Neuveglise C."/>
            <person name="Thierry A."/>
            <person name="Blanc-Lenfle I."/>
            <person name="Bleykasten C."/>
            <person name="Diffels J."/>
            <person name="Fritsch E."/>
            <person name="Frangeul L."/>
            <person name="Goeffon A."/>
            <person name="Jauniaux N."/>
            <person name="Kachouri-Lafond R."/>
            <person name="Payen C."/>
            <person name="Potier S."/>
            <person name="Pribylova L."/>
            <person name="Ozanne C."/>
            <person name="Richard G.-F."/>
            <person name="Sacerdot C."/>
            <person name="Straub M.-L."/>
            <person name="Talla E."/>
        </authorList>
    </citation>
    <scope>NUCLEOTIDE SEQUENCE [LARGE SCALE GENOMIC DNA]</scope>
    <source>
        <strain evidence="4">ATCC 56472 / CBS 6340 / NRRL Y-8284</strain>
    </source>
</reference>
<keyword evidence="4" id="KW-1185">Reference proteome</keyword>
<evidence type="ECO:0000256" key="2">
    <source>
        <dbReference type="SAM" id="Phobius"/>
    </source>
</evidence>
<dbReference type="AlphaFoldDB" id="C5DLI9"/>
<dbReference type="InParanoid" id="C5DLI9"/>
<feature type="transmembrane region" description="Helical" evidence="2">
    <location>
        <begin position="95"/>
        <end position="119"/>
    </location>
</feature>
<name>C5DLI9_LACTC</name>
<accession>C5DLI9</accession>
<feature type="compositionally biased region" description="Polar residues" evidence="1">
    <location>
        <begin position="1"/>
        <end position="18"/>
    </location>
</feature>
<gene>
    <name evidence="3" type="ordered locus">KLTH0G01078g</name>
</gene>